<reference evidence="1 2" key="1">
    <citation type="submission" date="2017-10" db="EMBL/GenBank/DDBJ databases">
        <title>Extensive intraspecific genome diversity in a model arbuscular mycorrhizal fungus.</title>
        <authorList>
            <person name="Chen E.C.H."/>
            <person name="Morin E."/>
            <person name="Baudet D."/>
            <person name="Noel J."/>
            <person name="Ndikumana S."/>
            <person name="Charron P."/>
            <person name="St-Onge C."/>
            <person name="Giorgi J."/>
            <person name="Grigoriev I.V."/>
            <person name="Roux C."/>
            <person name="Martin F.M."/>
            <person name="Corradi N."/>
        </authorList>
    </citation>
    <scope>NUCLEOTIDE SEQUENCE [LARGE SCALE GENOMIC DNA]</scope>
    <source>
        <strain evidence="1 2">A1</strain>
    </source>
</reference>
<protein>
    <recommendedName>
        <fullName evidence="3">F-box domain-containing protein</fullName>
    </recommendedName>
</protein>
<proteinExistence type="predicted"/>
<dbReference type="EMBL" id="LLXH01002368">
    <property type="protein sequence ID" value="PKC55906.1"/>
    <property type="molecule type" value="Genomic_DNA"/>
</dbReference>
<organism evidence="1 2">
    <name type="scientific">Rhizophagus irregularis</name>
    <dbReference type="NCBI Taxonomy" id="588596"/>
    <lineage>
        <taxon>Eukaryota</taxon>
        <taxon>Fungi</taxon>
        <taxon>Fungi incertae sedis</taxon>
        <taxon>Mucoromycota</taxon>
        <taxon>Glomeromycotina</taxon>
        <taxon>Glomeromycetes</taxon>
        <taxon>Glomerales</taxon>
        <taxon>Glomeraceae</taxon>
        <taxon>Rhizophagus</taxon>
    </lineage>
</organism>
<gene>
    <name evidence="1" type="ORF">RhiirA1_474828</name>
</gene>
<comment type="caution">
    <text evidence="1">The sequence shown here is derived from an EMBL/GenBank/DDBJ whole genome shotgun (WGS) entry which is preliminary data.</text>
</comment>
<dbReference type="VEuPathDB" id="FungiDB:RhiirFUN_023307"/>
<evidence type="ECO:0008006" key="3">
    <source>
        <dbReference type="Google" id="ProtNLM"/>
    </source>
</evidence>
<name>A0A2N0QXW9_9GLOM</name>
<accession>A0A2N0QXW9</accession>
<dbReference type="SUPFAM" id="SSF52047">
    <property type="entry name" value="RNI-like"/>
    <property type="match status" value="1"/>
</dbReference>
<reference evidence="1 2" key="2">
    <citation type="submission" date="2017-10" db="EMBL/GenBank/DDBJ databases">
        <title>Genome analyses suggest a sexual origin of heterokaryosis in a supposedly ancient asexual fungus.</title>
        <authorList>
            <person name="Corradi N."/>
            <person name="Sedzielewska K."/>
            <person name="Noel J."/>
            <person name="Charron P."/>
            <person name="Farinelli L."/>
            <person name="Marton T."/>
            <person name="Kruger M."/>
            <person name="Pelin A."/>
            <person name="Brachmann A."/>
            <person name="Corradi N."/>
        </authorList>
    </citation>
    <scope>NUCLEOTIDE SEQUENCE [LARGE SCALE GENOMIC DNA]</scope>
    <source>
        <strain evidence="1 2">A1</strain>
    </source>
</reference>
<dbReference type="Proteomes" id="UP000232688">
    <property type="component" value="Unassembled WGS sequence"/>
</dbReference>
<dbReference type="AlphaFoldDB" id="A0A2N0QXW9"/>
<evidence type="ECO:0000313" key="2">
    <source>
        <dbReference type="Proteomes" id="UP000232688"/>
    </source>
</evidence>
<dbReference type="Gene3D" id="3.80.10.10">
    <property type="entry name" value="Ribonuclease Inhibitor"/>
    <property type="match status" value="1"/>
</dbReference>
<evidence type="ECO:0000313" key="1">
    <source>
        <dbReference type="EMBL" id="PKC55906.1"/>
    </source>
</evidence>
<sequence length="517" mass="61302">MEKLNKDIILLILEELQDDYKTIRSCLLVNKDLCETTIPILWKNPTRKDHINNEKSFLQVILSHLSEKSRNNLKKQGFEFFEDQRPLLYNYISFWRHLDLNFLECIITNHPNIKYNHSDIIYKVGNEILNLFNMNTKFISLSIQNLDRIHITGTESCFSELKYCSCDVKINSNVLESLAITNTSIKKLILEINHLKNNPGIIRLIEAQKSLKKVNFGNIFVENRHETYFSIIRAQEELKDLAVLDRNGFIIYDTYFKTLEESLIKCADTIQYLKIRWIPITNYLSYLINLVSLKIQPTHKAHFKHLENLFLPHLKCLKTRYISSKILASLIENTKGQLNKISILFQNTTDNEKLIQVIYKNCPNLSYLQLSLVDSDIPEVENILIHCQFLIELEIMELNEFSPFEKDDWNKLFEILLRSSPINLFKFKFFSRNIENKLEILKLFLDSWKDRHPIILQTITLEYELDKLELQVLKDQLQMYKVESIIKNYDFDDNTEGIGRLYHNSEFNNMCRLRINW</sequence>
<dbReference type="VEuPathDB" id="FungiDB:RhiirA1_474828"/>
<dbReference type="InterPro" id="IPR032675">
    <property type="entry name" value="LRR_dom_sf"/>
</dbReference>
<dbReference type="VEuPathDB" id="FungiDB:FUN_003542"/>